<dbReference type="Proteomes" id="UP000637061">
    <property type="component" value="Unassembled WGS sequence"/>
</dbReference>
<gene>
    <name evidence="1" type="ORF">JEU22_00375</name>
</gene>
<comment type="caution">
    <text evidence="1">The sequence shown here is derived from an EMBL/GenBank/DDBJ whole genome shotgun (WGS) entry which is preliminary data.</text>
</comment>
<protein>
    <submittedName>
        <fullName evidence="1">Uncharacterized protein</fullName>
    </submittedName>
</protein>
<reference evidence="1" key="1">
    <citation type="submission" date="2020-12" db="EMBL/GenBank/DDBJ databases">
        <title>Enhanced detection system for hospital associated transmission using whole genome sequencing surveillance.</title>
        <authorList>
            <person name="Harrison L.H."/>
            <person name="Van Tyne D."/>
            <person name="Marsh J.W."/>
            <person name="Griffith M.P."/>
            <person name="Snyder D.J."/>
            <person name="Cooper V.S."/>
            <person name="Mustapha M."/>
        </authorList>
    </citation>
    <scope>NUCLEOTIDE SEQUENCE</scope>
    <source>
        <strain evidence="1">PSB00042</strain>
    </source>
</reference>
<dbReference type="AlphaFoldDB" id="A0A8I1JJH9"/>
<sequence>MSNAVTIDTVLEKAQRDLTDLIKIVRDEFVRDGMADSYYQINNGQCEEFMLEVCSRYPSKEYLMEAYTEFFLGDGDEGFDWEWLSQMGIDAPEGLTREETEGAHFGGHAFIILDKRWYDAEAPDGAESIFELPIFRRSIITALRKKGISTPDVVTDDVKPAPLCKIPNPVAKADPSPGL</sequence>
<dbReference type="RefSeq" id="WP_198746006.1">
    <property type="nucleotide sequence ID" value="NZ_JAEHTE010000001.1"/>
</dbReference>
<accession>A0A8I1JJH9</accession>
<organism evidence="1 2">
    <name type="scientific">Pseudomonas putida</name>
    <name type="common">Arthrobacter siderocapsulatus</name>
    <dbReference type="NCBI Taxonomy" id="303"/>
    <lineage>
        <taxon>Bacteria</taxon>
        <taxon>Pseudomonadati</taxon>
        <taxon>Pseudomonadota</taxon>
        <taxon>Gammaproteobacteria</taxon>
        <taxon>Pseudomonadales</taxon>
        <taxon>Pseudomonadaceae</taxon>
        <taxon>Pseudomonas</taxon>
    </lineage>
</organism>
<evidence type="ECO:0000313" key="1">
    <source>
        <dbReference type="EMBL" id="MBI6882385.1"/>
    </source>
</evidence>
<proteinExistence type="predicted"/>
<dbReference type="EMBL" id="JAEHTE010000001">
    <property type="protein sequence ID" value="MBI6882385.1"/>
    <property type="molecule type" value="Genomic_DNA"/>
</dbReference>
<evidence type="ECO:0000313" key="2">
    <source>
        <dbReference type="Proteomes" id="UP000637061"/>
    </source>
</evidence>
<name>A0A8I1JJH9_PSEPU</name>